<accession>A0ABU8LIZ9</accession>
<feature type="transmembrane region" description="Helical" evidence="1">
    <location>
        <begin position="205"/>
        <end position="223"/>
    </location>
</feature>
<reference evidence="2 3" key="1">
    <citation type="submission" date="2024-02" db="EMBL/GenBank/DDBJ databases">
        <authorList>
            <person name="Saticioglu I.B."/>
        </authorList>
    </citation>
    <scope>NUCLEOTIDE SEQUENCE [LARGE SCALE GENOMIC DNA]</scope>
    <source>
        <strain evidence="2 3">Mu-43</strain>
    </source>
</reference>
<dbReference type="InterPro" id="IPR037185">
    <property type="entry name" value="EmrE-like"/>
</dbReference>
<dbReference type="EMBL" id="JBBDGN010000004">
    <property type="protein sequence ID" value="MEJ1091295.1"/>
    <property type="molecule type" value="Genomic_DNA"/>
</dbReference>
<keyword evidence="1" id="KW-1133">Transmembrane helix</keyword>
<feature type="transmembrane region" description="Helical" evidence="1">
    <location>
        <begin position="61"/>
        <end position="79"/>
    </location>
</feature>
<feature type="transmembrane region" description="Helical" evidence="1">
    <location>
        <begin position="229"/>
        <end position="247"/>
    </location>
</feature>
<keyword evidence="1" id="KW-0812">Transmembrane</keyword>
<evidence type="ECO:0000313" key="2">
    <source>
        <dbReference type="EMBL" id="MEJ1091295.1"/>
    </source>
</evidence>
<feature type="transmembrane region" description="Helical" evidence="1">
    <location>
        <begin position="86"/>
        <end position="105"/>
    </location>
</feature>
<feature type="transmembrane region" description="Helical" evidence="1">
    <location>
        <begin position="30"/>
        <end position="49"/>
    </location>
</feature>
<feature type="transmembrane region" description="Helical" evidence="1">
    <location>
        <begin position="254"/>
        <end position="273"/>
    </location>
</feature>
<organism evidence="2 3">
    <name type="scientific">Microbacterium istanbulense</name>
    <dbReference type="NCBI Taxonomy" id="3122049"/>
    <lineage>
        <taxon>Bacteria</taxon>
        <taxon>Bacillati</taxon>
        <taxon>Actinomycetota</taxon>
        <taxon>Actinomycetes</taxon>
        <taxon>Micrococcales</taxon>
        <taxon>Microbacteriaceae</taxon>
        <taxon>Microbacterium</taxon>
    </lineage>
</organism>
<gene>
    <name evidence="2" type="ORF">WDU93_06260</name>
</gene>
<feature type="transmembrane region" description="Helical" evidence="1">
    <location>
        <begin position="111"/>
        <end position="131"/>
    </location>
</feature>
<evidence type="ECO:0000313" key="3">
    <source>
        <dbReference type="Proteomes" id="UP001366085"/>
    </source>
</evidence>
<dbReference type="Proteomes" id="UP001366085">
    <property type="component" value="Unassembled WGS sequence"/>
</dbReference>
<keyword evidence="3" id="KW-1185">Reference proteome</keyword>
<dbReference type="SUPFAM" id="SSF103481">
    <property type="entry name" value="Multidrug resistance efflux transporter EmrE"/>
    <property type="match status" value="2"/>
</dbReference>
<comment type="caution">
    <text evidence="2">The sequence shown here is derived from an EMBL/GenBank/DDBJ whole genome shotgun (WGS) entry which is preliminary data.</text>
</comment>
<proteinExistence type="predicted"/>
<feature type="transmembrane region" description="Helical" evidence="1">
    <location>
        <begin position="143"/>
        <end position="163"/>
    </location>
</feature>
<name>A0ABU8LIZ9_9MICO</name>
<feature type="transmembrane region" description="Helical" evidence="1">
    <location>
        <begin position="169"/>
        <end position="193"/>
    </location>
</feature>
<keyword evidence="1" id="KW-0472">Membrane</keyword>
<sequence>MIGLSLVAALGYGLSDLIGGRAARILDPRLVALVSQVCATIIACALLVSPIGAGSPTAHDLVWGAGAGLGAAAGNILIYRGIARHSAVSVAPVSGVTAVAIPVLVDLVTGVVPTVLQAVGLALALPAIWLVSGGGRGISRAALLIGSGAGAGFGMQFTCLGQTSPNAGLAPLALAQTVSVITLIAAVGFAGAAARRATVRGIRDAAAAGLLAGVATVAFQFAVRLGAAGIAAAVTSMYPAVTVLAAAGFERQSITPRAGVGLGLCVVVLVLIAT</sequence>
<dbReference type="RefSeq" id="WP_337318672.1">
    <property type="nucleotide sequence ID" value="NZ_JBBDGN010000004.1"/>
</dbReference>
<protein>
    <submittedName>
        <fullName evidence="2">EamA family transporter</fullName>
    </submittedName>
</protein>
<evidence type="ECO:0000256" key="1">
    <source>
        <dbReference type="SAM" id="Phobius"/>
    </source>
</evidence>